<evidence type="ECO:0000256" key="4">
    <source>
        <dbReference type="ARBA" id="ARBA00022801"/>
    </source>
</evidence>
<dbReference type="GO" id="GO:0006508">
    <property type="term" value="P:proteolysis"/>
    <property type="evidence" value="ECO:0007669"/>
    <property type="project" value="UniProtKB-KW"/>
</dbReference>
<feature type="transmembrane region" description="Helical" evidence="7">
    <location>
        <begin position="241"/>
        <end position="260"/>
    </location>
</feature>
<evidence type="ECO:0000256" key="3">
    <source>
        <dbReference type="ARBA" id="ARBA00022692"/>
    </source>
</evidence>
<proteinExistence type="inferred from homology"/>
<protein>
    <submittedName>
        <fullName evidence="9">Rhomboid family intramembrane serine protease</fullName>
        <ecNumber evidence="9">3.4.21.-</ecNumber>
    </submittedName>
</protein>
<evidence type="ECO:0000256" key="1">
    <source>
        <dbReference type="ARBA" id="ARBA00004141"/>
    </source>
</evidence>
<dbReference type="PANTHER" id="PTHR43731:SF14">
    <property type="entry name" value="PRESENILIN-ASSOCIATED RHOMBOID-LIKE PROTEIN, MITOCHONDRIAL"/>
    <property type="match status" value="1"/>
</dbReference>
<evidence type="ECO:0000256" key="2">
    <source>
        <dbReference type="ARBA" id="ARBA00009045"/>
    </source>
</evidence>
<keyword evidence="9" id="KW-0645">Protease</keyword>
<feature type="transmembrane region" description="Helical" evidence="7">
    <location>
        <begin position="184"/>
        <end position="203"/>
    </location>
</feature>
<name>A0ABT9BG08_9BACT</name>
<dbReference type="Pfam" id="PF01694">
    <property type="entry name" value="Rhomboid"/>
    <property type="match status" value="1"/>
</dbReference>
<comment type="caution">
    <text evidence="9">The sequence shown here is derived from an EMBL/GenBank/DDBJ whole genome shotgun (WGS) entry which is preliminary data.</text>
</comment>
<dbReference type="Proteomes" id="UP001176429">
    <property type="component" value="Unassembled WGS sequence"/>
</dbReference>
<dbReference type="InterPro" id="IPR050925">
    <property type="entry name" value="Rhomboid_protease_S54"/>
</dbReference>
<dbReference type="GO" id="GO:0008233">
    <property type="term" value="F:peptidase activity"/>
    <property type="evidence" value="ECO:0007669"/>
    <property type="project" value="UniProtKB-KW"/>
</dbReference>
<feature type="domain" description="Peptidase S54 rhomboid" evidence="8">
    <location>
        <begin position="143"/>
        <end position="280"/>
    </location>
</feature>
<sequence length="299" mass="31547">MEAPTSPDSAAAAAGPPPGSTAALAAQLFAQKTEAELLYLAQHAGRYPPPVGAAAVAELKRRGLLPEPPLPAPPTTPPPAETWGQVLRDMFVPSRKFFATPILLQLNLLVMFLMVLNGVSASDPSGLDLVRWGSNYAPLTLHGQPWRLVTALFVHGGTAHLLLNMFSLWLLGVLIEARIGGWRLLLGYFIGGIGASLTSIWYHDYDVNSVGASGAIFALYGMLLALLVSKRIALDKSDRKAMLGLVMYLVLSSLISGLTGSNVDNAAHVGGLITGLFVAGPLVLFGLKVQSMGAERTSS</sequence>
<feature type="transmembrane region" description="Helical" evidence="7">
    <location>
        <begin position="97"/>
        <end position="119"/>
    </location>
</feature>
<comment type="subcellular location">
    <subcellularLocation>
        <location evidence="1">Membrane</location>
        <topology evidence="1">Multi-pass membrane protein</topology>
    </subcellularLocation>
</comment>
<reference evidence="9" key="1">
    <citation type="submission" date="2023-07" db="EMBL/GenBank/DDBJ databases">
        <authorList>
            <person name="Kim M.K."/>
        </authorList>
    </citation>
    <scope>NUCLEOTIDE SEQUENCE</scope>
    <source>
        <strain evidence="9">ASUV-10-1</strain>
    </source>
</reference>
<evidence type="ECO:0000313" key="10">
    <source>
        <dbReference type="Proteomes" id="UP001176429"/>
    </source>
</evidence>
<evidence type="ECO:0000259" key="8">
    <source>
        <dbReference type="Pfam" id="PF01694"/>
    </source>
</evidence>
<keyword evidence="3 7" id="KW-0812">Transmembrane</keyword>
<accession>A0ABT9BG08</accession>
<dbReference type="SUPFAM" id="SSF144091">
    <property type="entry name" value="Rhomboid-like"/>
    <property type="match status" value="1"/>
</dbReference>
<comment type="similarity">
    <text evidence="2">Belongs to the peptidase S54 family.</text>
</comment>
<keyword evidence="6 7" id="KW-0472">Membrane</keyword>
<dbReference type="EC" id="3.4.21.-" evidence="9"/>
<keyword evidence="5 7" id="KW-1133">Transmembrane helix</keyword>
<dbReference type="InterPro" id="IPR022764">
    <property type="entry name" value="Peptidase_S54_rhomboid_dom"/>
</dbReference>
<dbReference type="InterPro" id="IPR035952">
    <property type="entry name" value="Rhomboid-like_sf"/>
</dbReference>
<evidence type="ECO:0000313" key="9">
    <source>
        <dbReference type="EMBL" id="MDO7877199.1"/>
    </source>
</evidence>
<dbReference type="Gene3D" id="1.20.1540.10">
    <property type="entry name" value="Rhomboid-like"/>
    <property type="match status" value="1"/>
</dbReference>
<keyword evidence="10" id="KW-1185">Reference proteome</keyword>
<gene>
    <name evidence="9" type="ORF">Q5H93_20805</name>
</gene>
<evidence type="ECO:0000256" key="7">
    <source>
        <dbReference type="SAM" id="Phobius"/>
    </source>
</evidence>
<dbReference type="RefSeq" id="WP_305008626.1">
    <property type="nucleotide sequence ID" value="NZ_JAUQSY010000017.1"/>
</dbReference>
<dbReference type="EMBL" id="JAUQSY010000017">
    <property type="protein sequence ID" value="MDO7877199.1"/>
    <property type="molecule type" value="Genomic_DNA"/>
</dbReference>
<feature type="transmembrane region" description="Helical" evidence="7">
    <location>
        <begin position="209"/>
        <end position="229"/>
    </location>
</feature>
<organism evidence="9 10">
    <name type="scientific">Hymenobacter aranciens</name>
    <dbReference type="NCBI Taxonomy" id="3063996"/>
    <lineage>
        <taxon>Bacteria</taxon>
        <taxon>Pseudomonadati</taxon>
        <taxon>Bacteroidota</taxon>
        <taxon>Cytophagia</taxon>
        <taxon>Cytophagales</taxon>
        <taxon>Hymenobacteraceae</taxon>
        <taxon>Hymenobacter</taxon>
    </lineage>
</organism>
<dbReference type="PANTHER" id="PTHR43731">
    <property type="entry name" value="RHOMBOID PROTEASE"/>
    <property type="match status" value="1"/>
</dbReference>
<evidence type="ECO:0000256" key="6">
    <source>
        <dbReference type="ARBA" id="ARBA00023136"/>
    </source>
</evidence>
<feature type="transmembrane region" description="Helical" evidence="7">
    <location>
        <begin position="148"/>
        <end position="172"/>
    </location>
</feature>
<evidence type="ECO:0000256" key="5">
    <source>
        <dbReference type="ARBA" id="ARBA00022989"/>
    </source>
</evidence>
<keyword evidence="4 9" id="KW-0378">Hydrolase</keyword>
<feature type="transmembrane region" description="Helical" evidence="7">
    <location>
        <begin position="266"/>
        <end position="287"/>
    </location>
</feature>